<dbReference type="PANTHER" id="PTHR36102:SF1">
    <property type="entry name" value="YDR124W-LIKE HELICAL BUNDLE DOMAIN-CONTAINING PROTEIN"/>
    <property type="match status" value="1"/>
</dbReference>
<evidence type="ECO:0008006" key="5">
    <source>
        <dbReference type="Google" id="ProtNLM"/>
    </source>
</evidence>
<dbReference type="Proteomes" id="UP001162085">
    <property type="component" value="Chromosome 2"/>
</dbReference>
<feature type="domain" description="Subtelomeric hrmA-associated cluster protein AFUB-079030/YDR124W-like helical bundle" evidence="1">
    <location>
        <begin position="85"/>
        <end position="203"/>
    </location>
</feature>
<protein>
    <recommendedName>
        <fullName evidence="5">YDR124W-like protein</fullName>
    </recommendedName>
</protein>
<dbReference type="InterPro" id="IPR021264">
    <property type="entry name" value="AFUB_079030/YDR124W-like"/>
</dbReference>
<evidence type="ECO:0000313" key="3">
    <source>
        <dbReference type="EMBL" id="CAI4056737.1"/>
    </source>
</evidence>
<gene>
    <name evidence="3" type="primary">SUVZ02G2520</name>
    <name evidence="3" type="ORF">SUVZ_02G2520</name>
</gene>
<evidence type="ECO:0000259" key="1">
    <source>
        <dbReference type="Pfam" id="PF11001"/>
    </source>
</evidence>
<feature type="domain" description="YDR124W N-terminal" evidence="2">
    <location>
        <begin position="1"/>
        <end position="67"/>
    </location>
</feature>
<dbReference type="InterPro" id="IPR048462">
    <property type="entry name" value="YDR124W_N"/>
</dbReference>
<organism evidence="3 4">
    <name type="scientific">Saccharomyces uvarum</name>
    <name type="common">Yeast</name>
    <name type="synonym">Saccharomyces bayanus var. uvarum</name>
    <dbReference type="NCBI Taxonomy" id="230603"/>
    <lineage>
        <taxon>Eukaryota</taxon>
        <taxon>Fungi</taxon>
        <taxon>Dikarya</taxon>
        <taxon>Ascomycota</taxon>
        <taxon>Saccharomycotina</taxon>
        <taxon>Saccharomycetes</taxon>
        <taxon>Saccharomycetales</taxon>
        <taxon>Saccharomycetaceae</taxon>
        <taxon>Saccharomyces</taxon>
    </lineage>
</organism>
<dbReference type="InterPro" id="IPR047092">
    <property type="entry name" value="AFUB_07903/YDR124W-like_hel"/>
</dbReference>
<accession>A0ABN8WNG3</accession>
<evidence type="ECO:0000259" key="2">
    <source>
        <dbReference type="Pfam" id="PF21652"/>
    </source>
</evidence>
<name>A0ABN8WNG3_SACUV</name>
<keyword evidence="4" id="KW-1185">Reference proteome</keyword>
<dbReference type="Pfam" id="PF21652">
    <property type="entry name" value="YDR124W_N"/>
    <property type="match status" value="1"/>
</dbReference>
<sequence>MEELRRALALVNSQGYEFMAFVKDKDHVRNESTGNYFFSESFISSSIEKDPPLAFDLLVHRRRVTVYETSIEPTIALPLDRPVLIQNYLCAAFKLLRQVPCKAIAKLWIKIIEPRKKTRFPYIKGDAKKPTWWPRDVEHREPDHLNKADRLSLMCSIIMDVLPQLPHNLEMVDELVRVTVVMSIFKRESVKKVIIKNIFEIAKCLCDKASKLETITLADLNDLTQKQKKKSHHRHSLSVIKTGNAEEELVQELSASSHSPLSALSIEEKDMEYSMSGLEPIANFDSLLLARLDDFSSSDSSHSSTDFGCFVQKAESTWGEGQGDKYT</sequence>
<dbReference type="Pfam" id="PF11001">
    <property type="entry name" value="AFUB_07903_YDR124W_hel"/>
    <property type="match status" value="1"/>
</dbReference>
<reference evidence="3" key="1">
    <citation type="submission" date="2022-10" db="EMBL/GenBank/DDBJ databases">
        <authorList>
            <person name="Byrne P K."/>
        </authorList>
    </citation>
    <scope>NUCLEOTIDE SEQUENCE</scope>
    <source>
        <strain evidence="3">ZP964</strain>
    </source>
</reference>
<dbReference type="EMBL" id="OX365929">
    <property type="protein sequence ID" value="CAI4056737.1"/>
    <property type="molecule type" value="Genomic_DNA"/>
</dbReference>
<proteinExistence type="predicted"/>
<evidence type="ECO:0000313" key="4">
    <source>
        <dbReference type="Proteomes" id="UP001162085"/>
    </source>
</evidence>
<dbReference type="PANTHER" id="PTHR36102">
    <property type="entry name" value="CHROMOSOME 10, WHOLE GENOME SHOTGUN SEQUENCE"/>
    <property type="match status" value="1"/>
</dbReference>